<name>A0AAW1DQA4_9HEMI</name>
<protein>
    <recommendedName>
        <fullName evidence="2">WW domain-containing protein</fullName>
    </recommendedName>
</protein>
<evidence type="ECO:0000313" key="4">
    <source>
        <dbReference type="Proteomes" id="UP001461498"/>
    </source>
</evidence>
<dbReference type="GO" id="GO:0016422">
    <property type="term" value="F:mRNA (2'-O-methyladenosine-N6-)-methyltransferase activity"/>
    <property type="evidence" value="ECO:0007669"/>
    <property type="project" value="InterPro"/>
</dbReference>
<dbReference type="SUPFAM" id="SSF51045">
    <property type="entry name" value="WW domain"/>
    <property type="match status" value="1"/>
</dbReference>
<dbReference type="Pfam" id="PF00397">
    <property type="entry name" value="WW"/>
    <property type="match status" value="1"/>
</dbReference>
<evidence type="ECO:0000256" key="1">
    <source>
        <dbReference type="SAM" id="MobiDB-lite"/>
    </source>
</evidence>
<dbReference type="Pfam" id="PF12237">
    <property type="entry name" value="PCIF1_WW"/>
    <property type="match status" value="1"/>
</dbReference>
<dbReference type="FunFam" id="2.20.70.10:FF:000036">
    <property type="entry name" value="Phosphorylated CTD-interacting factor 1"/>
    <property type="match status" value="1"/>
</dbReference>
<dbReference type="InterPro" id="IPR036020">
    <property type="entry name" value="WW_dom_sf"/>
</dbReference>
<sequence length="724" mass="83252">MFFQTLFTGSLEAVVIIDMSWNRMGVELNGLKEDMPGTSWDVQPHMNHEAMPILVPTPIKPPPVQMEHPNAIVHPHLPQPQHSLLSAPYMEPELTPEMIQHGWRKYWSKRESRPYFWNKLTGESLWEMPTMKPQFDPVTDPLGICGPGAPSAQPGLQLGMKRRSSEECVGSPAPKRMALSGPWDLDVPTNVVIYERTPLNIPHPHPIVEVFRCNLANKLRSCFQELCHSRESINAPKDCFNRWLMERKVIDTGTDPLLPSSCSPEISDCMYREVINDIPIKLVRPKFTGDARKQLSRYAESAKKLIESRNASPESRKIVMWNVEDTFNWLRRTVGSSFDDFQDRLAHLREQCQPHLTETVKESIEGICLKIYHLSSDYAKKIKDKHLEILREQGVPEPNYNSVMTNSRKVWCYPVQFSTLCPRLPQVDFLNDRDQTHLRFQGETLVINTQYLHKLDFLYRMSCFDDRKMEYFLTRVWMLLKRYNTYLGGSHSTQTSLPVTVMECLNKEFGVTFECFASPLNCYFKQYCSAFPDIDSYFGSRGPILELKAVSGSFAANPPYSEELMEAAVNHFERLLAESTEPLSFIVFIPEWRDPAPQALLKLEASPFKRKQVVVPNFEHEYRHGFQHILPKSELNLKCAHGTVVVWLQNNNGFHQWGPIEDRVEALLESFRPGRERERDRQELLSPPRTTNVSGPGAQDVPHTPTTQPHVIVANQPTQEKVVS</sequence>
<dbReference type="PROSITE" id="PS50020">
    <property type="entry name" value="WW_DOMAIN_2"/>
    <property type="match status" value="1"/>
</dbReference>
<dbReference type="SMART" id="SM00456">
    <property type="entry name" value="WW"/>
    <property type="match status" value="1"/>
</dbReference>
<feature type="compositionally biased region" description="Polar residues" evidence="1">
    <location>
        <begin position="704"/>
        <end position="724"/>
    </location>
</feature>
<evidence type="ECO:0000313" key="3">
    <source>
        <dbReference type="EMBL" id="KAK9511152.1"/>
    </source>
</evidence>
<dbReference type="CDD" id="cd00201">
    <property type="entry name" value="WW"/>
    <property type="match status" value="1"/>
</dbReference>
<gene>
    <name evidence="3" type="ORF">O3M35_005766</name>
</gene>
<feature type="region of interest" description="Disordered" evidence="1">
    <location>
        <begin position="674"/>
        <end position="724"/>
    </location>
</feature>
<dbReference type="PANTHER" id="PTHR21727:SF0">
    <property type="entry name" value="MRNA (2'-O-METHYLADENOSINE-N(6)-)-METHYLTRANSFERASE"/>
    <property type="match status" value="1"/>
</dbReference>
<dbReference type="InterPro" id="IPR001202">
    <property type="entry name" value="WW_dom"/>
</dbReference>
<accession>A0AAW1DQA4</accession>
<feature type="domain" description="WW" evidence="2">
    <location>
        <begin position="97"/>
        <end position="131"/>
    </location>
</feature>
<dbReference type="EMBL" id="JAPXFL010000002">
    <property type="protein sequence ID" value="KAK9511152.1"/>
    <property type="molecule type" value="Genomic_DNA"/>
</dbReference>
<keyword evidence="4" id="KW-1185">Reference proteome</keyword>
<dbReference type="InterPro" id="IPR022035">
    <property type="entry name" value="PCIF1_WW"/>
</dbReference>
<dbReference type="PANTHER" id="PTHR21727">
    <property type="entry name" value="PHOSPHORYLATED CTD INTERACTING FACTOR 1"/>
    <property type="match status" value="1"/>
</dbReference>
<reference evidence="3 4" key="1">
    <citation type="submission" date="2022-12" db="EMBL/GenBank/DDBJ databases">
        <title>Chromosome-level genome assembly of true bugs.</title>
        <authorList>
            <person name="Ma L."/>
            <person name="Li H."/>
        </authorList>
    </citation>
    <scope>NUCLEOTIDE SEQUENCE [LARGE SCALE GENOMIC DNA]</scope>
    <source>
        <strain evidence="3">Lab_2022b</strain>
    </source>
</reference>
<dbReference type="InterPro" id="IPR039881">
    <property type="entry name" value="PCIF1-like"/>
</dbReference>
<comment type="caution">
    <text evidence="3">The sequence shown here is derived from an EMBL/GenBank/DDBJ whole genome shotgun (WGS) entry which is preliminary data.</text>
</comment>
<organism evidence="3 4">
    <name type="scientific">Rhynocoris fuscipes</name>
    <dbReference type="NCBI Taxonomy" id="488301"/>
    <lineage>
        <taxon>Eukaryota</taxon>
        <taxon>Metazoa</taxon>
        <taxon>Ecdysozoa</taxon>
        <taxon>Arthropoda</taxon>
        <taxon>Hexapoda</taxon>
        <taxon>Insecta</taxon>
        <taxon>Pterygota</taxon>
        <taxon>Neoptera</taxon>
        <taxon>Paraneoptera</taxon>
        <taxon>Hemiptera</taxon>
        <taxon>Heteroptera</taxon>
        <taxon>Panheteroptera</taxon>
        <taxon>Cimicomorpha</taxon>
        <taxon>Reduviidae</taxon>
        <taxon>Harpactorinae</taxon>
        <taxon>Harpactorini</taxon>
        <taxon>Rhynocoris</taxon>
    </lineage>
</organism>
<dbReference type="GO" id="GO:0099122">
    <property type="term" value="F:RNA polymerase II C-terminal domain binding"/>
    <property type="evidence" value="ECO:0007669"/>
    <property type="project" value="InterPro"/>
</dbReference>
<proteinExistence type="predicted"/>
<dbReference type="Proteomes" id="UP001461498">
    <property type="component" value="Unassembled WGS sequence"/>
</dbReference>
<feature type="compositionally biased region" description="Basic and acidic residues" evidence="1">
    <location>
        <begin position="674"/>
        <end position="683"/>
    </location>
</feature>
<dbReference type="Gene3D" id="2.20.70.10">
    <property type="match status" value="1"/>
</dbReference>
<dbReference type="GO" id="GO:0005634">
    <property type="term" value="C:nucleus"/>
    <property type="evidence" value="ECO:0007669"/>
    <property type="project" value="TreeGrafter"/>
</dbReference>
<evidence type="ECO:0000259" key="2">
    <source>
        <dbReference type="PROSITE" id="PS50020"/>
    </source>
</evidence>
<dbReference type="AlphaFoldDB" id="A0AAW1DQA4"/>